<dbReference type="PROSITE" id="PS50885">
    <property type="entry name" value="HAMP"/>
    <property type="match status" value="1"/>
</dbReference>
<dbReference type="PANTHER" id="PTHR45655">
    <property type="entry name" value="GUANYLATE CYCLASE SOLUBLE SUBUNIT BETA-2"/>
    <property type="match status" value="1"/>
</dbReference>
<feature type="region of interest" description="Disordered" evidence="3">
    <location>
        <begin position="1"/>
        <end position="40"/>
    </location>
</feature>
<evidence type="ECO:0000259" key="5">
    <source>
        <dbReference type="PROSITE" id="PS50125"/>
    </source>
</evidence>
<dbReference type="Pfam" id="PF00211">
    <property type="entry name" value="Guanylate_cyc"/>
    <property type="match status" value="1"/>
</dbReference>
<dbReference type="SMART" id="SM00304">
    <property type="entry name" value="HAMP"/>
    <property type="match status" value="1"/>
</dbReference>
<dbReference type="Proteomes" id="UP000198875">
    <property type="component" value="Unassembled WGS sequence"/>
</dbReference>
<dbReference type="GO" id="GO:0004016">
    <property type="term" value="F:adenylate cyclase activity"/>
    <property type="evidence" value="ECO:0007669"/>
    <property type="project" value="UniProtKB-ARBA"/>
</dbReference>
<evidence type="ECO:0000256" key="2">
    <source>
        <dbReference type="ARBA" id="ARBA00022989"/>
    </source>
</evidence>
<sequence length="751" mass="81910">MTATEEKSAEPASGKTPGDTRETPAGTTADTIPASGPDHRAAKRTRRLLIWTRFRFGIQSKILLTMVLSSIMGVAVIGMVGAISGRAALREVESERLIELREGQRRAVESLFREVTNSLVVYSGGFSIDEATVALTAGFNELSNAQITPAQQQALVAYYESDMIAPIKRATGDSIDLNAVLPSSNAQKYLQAHYTATPRPGPGGLPIEDAGDGSAWSAANSRFDFYMRGIVTRFDYQDALLLDMQGNVVYSVMKGPDFATNILTGPYRETKLREAYQKALASNDVEFVWITDFQPYQPQGDLPTAWVVSPVGMNGKVDGVMALPVPIAKINRIMTANGHWEAAGMGAATETYLAGPDNLMRSDSREFLQDPKAYRRDAIDAGTPPDVVDRAIRLGTTVLVQPVATAGLRAAQRGESGVISATDYMGNRELEAYAPLNIANSDLHWSVLATRDNSDAFARLGRFSKGLVLAVTGMVFVICIVSMLIAQAAVRPVRRLEEGTRKIGTGDYDVNIPVTARDEIGDLTAAFNEMGRSLAIKEELLNEQRRENDRLLLSLMPESVVQRYRDGEENIAEKHQDVAIIYADIVGLDEMSNELSEHELVGTIDDLFRQFDSAAESLGVERIRTFHNGYLASCGVVTPRLDSIHRSVDFALEIGRIIDRFNGETGHQLGLRVGINTGNVVSGLVGRSSLVYDMWGGAVSLAYRMHSGSPQPGVYVSSRVYESMREVRQFAPAGTIPVGGTDQPIYRLMER</sequence>
<evidence type="ECO:0000256" key="3">
    <source>
        <dbReference type="SAM" id="MobiDB-lite"/>
    </source>
</evidence>
<dbReference type="SUPFAM" id="SSF158472">
    <property type="entry name" value="HAMP domain-like"/>
    <property type="match status" value="1"/>
</dbReference>
<evidence type="ECO:0000313" key="7">
    <source>
        <dbReference type="EMBL" id="CPR10614.1"/>
    </source>
</evidence>
<dbReference type="InterPro" id="IPR001054">
    <property type="entry name" value="A/G_cyclase"/>
</dbReference>
<dbReference type="CDD" id="cd06225">
    <property type="entry name" value="HAMP"/>
    <property type="match status" value="1"/>
</dbReference>
<dbReference type="Gene3D" id="3.30.70.1230">
    <property type="entry name" value="Nucleotide cyclase"/>
    <property type="match status" value="1"/>
</dbReference>
<feature type="domain" description="Guanylate cyclase" evidence="5">
    <location>
        <begin position="579"/>
        <end position="706"/>
    </location>
</feature>
<keyword evidence="1 4" id="KW-0812">Transmembrane</keyword>
<dbReference type="SUPFAM" id="SSF55073">
    <property type="entry name" value="Nucleotide cyclase"/>
    <property type="match status" value="1"/>
</dbReference>
<dbReference type="Pfam" id="PF00672">
    <property type="entry name" value="HAMP"/>
    <property type="match status" value="1"/>
</dbReference>
<proteinExistence type="predicted"/>
<name>A0A0U0W7A0_MYCBE</name>
<dbReference type="AlphaFoldDB" id="A0A0U0W7A0"/>
<evidence type="ECO:0000259" key="6">
    <source>
        <dbReference type="PROSITE" id="PS50885"/>
    </source>
</evidence>
<dbReference type="EMBL" id="CSTD01000001">
    <property type="protein sequence ID" value="CPR10614.1"/>
    <property type="molecule type" value="Genomic_DNA"/>
</dbReference>
<feature type="transmembrane region" description="Helical" evidence="4">
    <location>
        <begin position="62"/>
        <end position="83"/>
    </location>
</feature>
<reference evidence="7 8" key="1">
    <citation type="submission" date="2015-03" db="EMBL/GenBank/DDBJ databases">
        <authorList>
            <person name="Murphy D."/>
        </authorList>
    </citation>
    <scope>NUCLEOTIDE SEQUENCE [LARGE SCALE GENOMIC DNA]</scope>
    <source>
        <strain evidence="7 8">DSM 44277</strain>
    </source>
</reference>
<evidence type="ECO:0000256" key="4">
    <source>
        <dbReference type="SAM" id="Phobius"/>
    </source>
</evidence>
<dbReference type="PANTHER" id="PTHR45655:SF13">
    <property type="entry name" value="SOLUBLE GUANYLATE CYCLASE GCY-32-RELATED"/>
    <property type="match status" value="1"/>
</dbReference>
<dbReference type="GO" id="GO:0035556">
    <property type="term" value="P:intracellular signal transduction"/>
    <property type="evidence" value="ECO:0007669"/>
    <property type="project" value="InterPro"/>
</dbReference>
<dbReference type="Gene3D" id="6.10.340.10">
    <property type="match status" value="1"/>
</dbReference>
<dbReference type="PROSITE" id="PS50125">
    <property type="entry name" value="GUANYLATE_CYCLASE_2"/>
    <property type="match status" value="1"/>
</dbReference>
<organism evidence="7 8">
    <name type="scientific">Mycobacterium bohemicum DSM 44277</name>
    <dbReference type="NCBI Taxonomy" id="1236609"/>
    <lineage>
        <taxon>Bacteria</taxon>
        <taxon>Bacillati</taxon>
        <taxon>Actinomycetota</taxon>
        <taxon>Actinomycetes</taxon>
        <taxon>Mycobacteriales</taxon>
        <taxon>Mycobacteriaceae</taxon>
        <taxon>Mycobacterium</taxon>
    </lineage>
</organism>
<feature type="domain" description="HAMP" evidence="6">
    <location>
        <begin position="487"/>
        <end position="539"/>
    </location>
</feature>
<gene>
    <name evidence="7" type="ORF">BN971_01949</name>
</gene>
<feature type="transmembrane region" description="Helical" evidence="4">
    <location>
        <begin position="467"/>
        <end position="486"/>
    </location>
</feature>
<dbReference type="SMART" id="SM00044">
    <property type="entry name" value="CYCc"/>
    <property type="match status" value="1"/>
</dbReference>
<keyword evidence="2 4" id="KW-1133">Transmembrane helix</keyword>
<dbReference type="GO" id="GO:0016020">
    <property type="term" value="C:membrane"/>
    <property type="evidence" value="ECO:0007669"/>
    <property type="project" value="InterPro"/>
</dbReference>
<keyword evidence="4" id="KW-0472">Membrane</keyword>
<dbReference type="InterPro" id="IPR003660">
    <property type="entry name" value="HAMP_dom"/>
</dbReference>
<protein>
    <submittedName>
        <fullName evidence="7">Adenylate and guanylate cyclase catalytic domain-containing protein</fullName>
    </submittedName>
</protein>
<dbReference type="GO" id="GO:0009190">
    <property type="term" value="P:cyclic nucleotide biosynthetic process"/>
    <property type="evidence" value="ECO:0007669"/>
    <property type="project" value="InterPro"/>
</dbReference>
<evidence type="ECO:0000313" key="8">
    <source>
        <dbReference type="Proteomes" id="UP000198875"/>
    </source>
</evidence>
<dbReference type="CDD" id="cd07302">
    <property type="entry name" value="CHD"/>
    <property type="match status" value="1"/>
</dbReference>
<accession>A0A0U0W7A0</accession>
<evidence type="ECO:0000256" key="1">
    <source>
        <dbReference type="ARBA" id="ARBA00022692"/>
    </source>
</evidence>
<dbReference type="InterPro" id="IPR029787">
    <property type="entry name" value="Nucleotide_cyclase"/>
</dbReference>